<dbReference type="Pfam" id="PF17131">
    <property type="entry name" value="LolA_like"/>
    <property type="match status" value="1"/>
</dbReference>
<dbReference type="EMBL" id="WAIE01000004">
    <property type="protein sequence ID" value="KAB1441364.1"/>
    <property type="molecule type" value="Genomic_DNA"/>
</dbReference>
<protein>
    <submittedName>
        <fullName evidence="3">Outer membrane lipoprotein-sorting protein</fullName>
    </submittedName>
</protein>
<accession>A0A6N6N3T1</accession>
<keyword evidence="4" id="KW-1185">Reference proteome</keyword>
<dbReference type="Proteomes" id="UP000438699">
    <property type="component" value="Unassembled WGS sequence"/>
</dbReference>
<feature type="domain" description="Uncharacterized protein TP-0789" evidence="2">
    <location>
        <begin position="73"/>
        <end position="256"/>
    </location>
</feature>
<dbReference type="AlphaFoldDB" id="A0A6N6N3T1"/>
<dbReference type="OrthoDB" id="9803781at2"/>
<evidence type="ECO:0000256" key="1">
    <source>
        <dbReference type="SAM" id="SignalP"/>
    </source>
</evidence>
<keyword evidence="3" id="KW-0449">Lipoprotein</keyword>
<sequence length="260" mass="30198">MSKLAAGVCVFLSFLICFPAFAAELTGREVMVLEDERPDGDDRTSMITMTLINKRDRKRVRQVKSFSKDYGKDKKSVMIFREPADVRKTAFLSWEYDDADREDDKWLYMPAMRKTRRISGASKNEYFMGTDFTYDDMGDRSVDEDVHTLVGEEPAMGHDCWKIESVPVDKEDMYARKVLWVSKTAHMIMQAEYYDKDGLLKVYKALEAEERNGFWTLLSSEMNNVSRQHRTLMETTEVCYDSGLDDSLFRVSTIQRGRLP</sequence>
<comment type="caution">
    <text evidence="3">The sequence shown here is derived from an EMBL/GenBank/DDBJ whole genome shotgun (WGS) entry which is preliminary data.</text>
</comment>
<dbReference type="CDD" id="cd16329">
    <property type="entry name" value="LolA_like"/>
    <property type="match status" value="1"/>
</dbReference>
<evidence type="ECO:0000313" key="4">
    <source>
        <dbReference type="Proteomes" id="UP000438699"/>
    </source>
</evidence>
<organism evidence="3 4">
    <name type="scientific">Pseudodesulfovibrio senegalensis</name>
    <dbReference type="NCBI Taxonomy" id="1721087"/>
    <lineage>
        <taxon>Bacteria</taxon>
        <taxon>Pseudomonadati</taxon>
        <taxon>Thermodesulfobacteriota</taxon>
        <taxon>Desulfovibrionia</taxon>
        <taxon>Desulfovibrionales</taxon>
        <taxon>Desulfovibrionaceae</taxon>
    </lineage>
</organism>
<feature type="signal peptide" evidence="1">
    <location>
        <begin position="1"/>
        <end position="22"/>
    </location>
</feature>
<dbReference type="RefSeq" id="WP_151151107.1">
    <property type="nucleotide sequence ID" value="NZ_WAIE01000004.1"/>
</dbReference>
<gene>
    <name evidence="3" type="ORF">F8A88_10470</name>
</gene>
<name>A0A6N6N3T1_9BACT</name>
<keyword evidence="1" id="KW-0732">Signal</keyword>
<dbReference type="Gene3D" id="2.50.20.10">
    <property type="entry name" value="Lipoprotein localisation LolA/LolB/LppX"/>
    <property type="match status" value="1"/>
</dbReference>
<proteinExistence type="predicted"/>
<evidence type="ECO:0000259" key="2">
    <source>
        <dbReference type="Pfam" id="PF17131"/>
    </source>
</evidence>
<reference evidence="3 4" key="1">
    <citation type="journal article" date="2017" name="Int. J. Syst. Evol. Microbiol.">
        <title>Desulfovibrio senegalensis sp. nov., a mesophilic sulfate reducer isolated from marine sediment.</title>
        <authorList>
            <person name="Thioye A."/>
            <person name="Gam Z.B.A."/>
            <person name="Mbengue M."/>
            <person name="Cayol J.L."/>
            <person name="Joseph-Bartoli M."/>
            <person name="Toure-Kane C."/>
            <person name="Labat M."/>
        </authorList>
    </citation>
    <scope>NUCLEOTIDE SEQUENCE [LARGE SCALE GENOMIC DNA]</scope>
    <source>
        <strain evidence="3 4">DSM 101509</strain>
    </source>
</reference>
<dbReference type="InterPro" id="IPR033399">
    <property type="entry name" value="TP_0789-like"/>
</dbReference>
<feature type="chain" id="PRO_5027098978" evidence="1">
    <location>
        <begin position="23"/>
        <end position="260"/>
    </location>
</feature>
<evidence type="ECO:0000313" key="3">
    <source>
        <dbReference type="EMBL" id="KAB1441364.1"/>
    </source>
</evidence>